<dbReference type="CDD" id="cd00609">
    <property type="entry name" value="AAT_like"/>
    <property type="match status" value="1"/>
</dbReference>
<evidence type="ECO:0000256" key="4">
    <source>
        <dbReference type="ARBA" id="ARBA00023239"/>
    </source>
</evidence>
<dbReference type="SUPFAM" id="SSF53383">
    <property type="entry name" value="PLP-dependent transferases"/>
    <property type="match status" value="1"/>
</dbReference>
<dbReference type="Proteomes" id="UP000050949">
    <property type="component" value="Unassembled WGS sequence"/>
</dbReference>
<evidence type="ECO:0000256" key="1">
    <source>
        <dbReference type="ARBA" id="ARBA00001933"/>
    </source>
</evidence>
<dbReference type="EMBL" id="AZFW01000020">
    <property type="protein sequence ID" value="KRM28989.1"/>
    <property type="molecule type" value="Genomic_DNA"/>
</dbReference>
<dbReference type="OrthoDB" id="9802872at2"/>
<evidence type="ECO:0000313" key="7">
    <source>
        <dbReference type="EMBL" id="KRM28989.1"/>
    </source>
</evidence>
<dbReference type="PANTHER" id="PTHR43525:SF1">
    <property type="entry name" value="PROTEIN MALY"/>
    <property type="match status" value="1"/>
</dbReference>
<keyword evidence="4 7" id="KW-0456">Lyase</keyword>
<accession>A0A0R1XHJ7</accession>
<evidence type="ECO:0000256" key="2">
    <source>
        <dbReference type="ARBA" id="ARBA00012224"/>
    </source>
</evidence>
<dbReference type="InterPro" id="IPR015424">
    <property type="entry name" value="PyrdxlP-dep_Trfase"/>
</dbReference>
<dbReference type="GO" id="GO:0030170">
    <property type="term" value="F:pyridoxal phosphate binding"/>
    <property type="evidence" value="ECO:0007669"/>
    <property type="project" value="InterPro"/>
</dbReference>
<comment type="cofactor">
    <cofactor evidence="1">
        <name>pyridoxal 5'-phosphate</name>
        <dbReference type="ChEBI" id="CHEBI:597326"/>
    </cofactor>
</comment>
<protein>
    <recommendedName>
        <fullName evidence="2">cysteine-S-conjugate beta-lyase</fullName>
        <ecNumber evidence="2">4.4.1.13</ecNumber>
    </recommendedName>
</protein>
<dbReference type="PATRIC" id="fig|1122147.4.peg.1190"/>
<feature type="domain" description="Aminotransferase class I/classII large" evidence="6">
    <location>
        <begin position="36"/>
        <end position="377"/>
    </location>
</feature>
<dbReference type="InterPro" id="IPR027619">
    <property type="entry name" value="C-S_lyase_PatB-like"/>
</dbReference>
<dbReference type="InterPro" id="IPR015422">
    <property type="entry name" value="PyrdxlP-dep_Trfase_small"/>
</dbReference>
<comment type="similarity">
    <text evidence="5">Belongs to the class-II pyridoxal-phosphate-dependent aminotransferase family. MalY/PatB cystathionine beta-lyase subfamily.</text>
</comment>
<sequence length="388" mass="42978">MYDFVTVPPRRHTNSIKWNVQDTELPMWIADMEFETAPEIKAALQTKVAAGIFGYEKVPAELFTTVAAWNQRQHHFSCPPEWMLFATGVMPAIAAIIRRLTNPGDNIVLQPPVYNMFFNAVESNGRHILANNLIYDAHDLSYAIDFADLEKKLADPQTTMMLLCNPHNPIGKLWSRDELIRIVTLCRDNSVTLISDESHRDLVLADHDYVSIDSLPADLIQHTIATVSPSKTFNLAGLHAAIVTIPNPALRAIVAHGLAVDWLGEPNLVAIPGTIAAYSEGDAWLAALKAHLRNNVVFAQDYLAQRLPQIKFAVPEASYLLWLDCTAVTSNSARLNDFLREKTGLVLAAGTDYGAAGRHFLRMNIACPQTMLADGLARLATGIQEYQE</sequence>
<evidence type="ECO:0000256" key="5">
    <source>
        <dbReference type="ARBA" id="ARBA00037974"/>
    </source>
</evidence>
<evidence type="ECO:0000256" key="3">
    <source>
        <dbReference type="ARBA" id="ARBA00022898"/>
    </source>
</evidence>
<dbReference type="Gene3D" id="3.40.640.10">
    <property type="entry name" value="Type I PLP-dependent aspartate aminotransferase-like (Major domain)"/>
    <property type="match status" value="1"/>
</dbReference>
<dbReference type="InterPro" id="IPR051798">
    <property type="entry name" value="Class-II_PLP-Dep_Aminotrans"/>
</dbReference>
<name>A0A0R1XHJ7_9LACO</name>
<dbReference type="RefSeq" id="WP_027827816.1">
    <property type="nucleotide sequence ID" value="NZ_AUEH01000007.1"/>
</dbReference>
<organism evidence="7 8">
    <name type="scientific">Schleiferilactobacillus harbinensis DSM 16991</name>
    <dbReference type="NCBI Taxonomy" id="1122147"/>
    <lineage>
        <taxon>Bacteria</taxon>
        <taxon>Bacillati</taxon>
        <taxon>Bacillota</taxon>
        <taxon>Bacilli</taxon>
        <taxon>Lactobacillales</taxon>
        <taxon>Lactobacillaceae</taxon>
        <taxon>Schleiferilactobacillus</taxon>
    </lineage>
</organism>
<proteinExistence type="inferred from homology"/>
<keyword evidence="3" id="KW-0663">Pyridoxal phosphate</keyword>
<comment type="caution">
    <text evidence="7">The sequence shown here is derived from an EMBL/GenBank/DDBJ whole genome shotgun (WGS) entry which is preliminary data.</text>
</comment>
<evidence type="ECO:0000313" key="8">
    <source>
        <dbReference type="Proteomes" id="UP000050949"/>
    </source>
</evidence>
<dbReference type="Pfam" id="PF00155">
    <property type="entry name" value="Aminotran_1_2"/>
    <property type="match status" value="1"/>
</dbReference>
<dbReference type="eggNOG" id="COG1168">
    <property type="taxonomic scope" value="Bacteria"/>
</dbReference>
<dbReference type="InterPro" id="IPR004839">
    <property type="entry name" value="Aminotransferase_I/II_large"/>
</dbReference>
<reference evidence="7 8" key="1">
    <citation type="journal article" date="2015" name="Genome Announc.">
        <title>Expanding the biotechnology potential of lactobacilli through comparative genomics of 213 strains and associated genera.</title>
        <authorList>
            <person name="Sun Z."/>
            <person name="Harris H.M."/>
            <person name="McCann A."/>
            <person name="Guo C."/>
            <person name="Argimon S."/>
            <person name="Zhang W."/>
            <person name="Yang X."/>
            <person name="Jeffery I.B."/>
            <person name="Cooney J.C."/>
            <person name="Kagawa T.F."/>
            <person name="Liu W."/>
            <person name="Song Y."/>
            <person name="Salvetti E."/>
            <person name="Wrobel A."/>
            <person name="Rasinkangas P."/>
            <person name="Parkhill J."/>
            <person name="Rea M.C."/>
            <person name="O'Sullivan O."/>
            <person name="Ritari J."/>
            <person name="Douillard F.P."/>
            <person name="Paul Ross R."/>
            <person name="Yang R."/>
            <person name="Briner A.E."/>
            <person name="Felis G.E."/>
            <person name="de Vos W.M."/>
            <person name="Barrangou R."/>
            <person name="Klaenhammer T.R."/>
            <person name="Caufield P.W."/>
            <person name="Cui Y."/>
            <person name="Zhang H."/>
            <person name="O'Toole P.W."/>
        </authorList>
    </citation>
    <scope>NUCLEOTIDE SEQUENCE [LARGE SCALE GENOMIC DNA]</scope>
    <source>
        <strain evidence="7 8">DSM 16991</strain>
    </source>
</reference>
<dbReference type="Gene3D" id="3.90.1150.10">
    <property type="entry name" value="Aspartate Aminotransferase, domain 1"/>
    <property type="match status" value="1"/>
</dbReference>
<gene>
    <name evidence="7" type="ORF">FC91_GL001152</name>
</gene>
<dbReference type="InterPro" id="IPR015421">
    <property type="entry name" value="PyrdxlP-dep_Trfase_major"/>
</dbReference>
<dbReference type="PANTHER" id="PTHR43525">
    <property type="entry name" value="PROTEIN MALY"/>
    <property type="match status" value="1"/>
</dbReference>
<dbReference type="EC" id="4.4.1.13" evidence="2"/>
<evidence type="ECO:0000259" key="6">
    <source>
        <dbReference type="Pfam" id="PF00155"/>
    </source>
</evidence>
<dbReference type="AlphaFoldDB" id="A0A0R1XHJ7"/>
<dbReference type="NCBIfam" id="TIGR04350">
    <property type="entry name" value="C_S_lyase_PatB"/>
    <property type="match status" value="1"/>
</dbReference>
<dbReference type="GO" id="GO:0047804">
    <property type="term" value="F:cysteine-S-conjugate beta-lyase activity"/>
    <property type="evidence" value="ECO:0007669"/>
    <property type="project" value="UniProtKB-EC"/>
</dbReference>